<dbReference type="EMBL" id="FMTY01000003">
    <property type="protein sequence ID" value="SCX09109.1"/>
    <property type="molecule type" value="Genomic_DNA"/>
</dbReference>
<accession>A0A1G4VMN4</accession>
<feature type="transmembrane region" description="Helical" evidence="6">
    <location>
        <begin position="115"/>
        <end position="135"/>
    </location>
</feature>
<feature type="transmembrane region" description="Helical" evidence="6">
    <location>
        <begin position="427"/>
        <end position="445"/>
    </location>
</feature>
<evidence type="ECO:0000256" key="2">
    <source>
        <dbReference type="ARBA" id="ARBA00022475"/>
    </source>
</evidence>
<evidence type="ECO:0000256" key="3">
    <source>
        <dbReference type="ARBA" id="ARBA00022692"/>
    </source>
</evidence>
<feature type="transmembrane region" description="Helical" evidence="6">
    <location>
        <begin position="337"/>
        <end position="358"/>
    </location>
</feature>
<dbReference type="RefSeq" id="WP_023577347.1">
    <property type="nucleotide sequence ID" value="NZ_CBCSBQ010000006.1"/>
</dbReference>
<evidence type="ECO:0000256" key="5">
    <source>
        <dbReference type="ARBA" id="ARBA00023136"/>
    </source>
</evidence>
<keyword evidence="4 6" id="KW-1133">Transmembrane helix</keyword>
<keyword evidence="3 6" id="KW-0812">Transmembrane</keyword>
<feature type="transmembrane region" description="Helical" evidence="6">
    <location>
        <begin position="217"/>
        <end position="235"/>
    </location>
</feature>
<feature type="transmembrane region" description="Helical" evidence="6">
    <location>
        <begin position="84"/>
        <end position="103"/>
    </location>
</feature>
<sequence>MSVVARQSIKYSFVGYFSFLIGTLATFFLYPNDLEFYGKLRYVLPAAELILPLVTIGMAYANVKFYPKLSSENQHHNLLKFSMLFTLVNFTFVFLCFLCIGFFSDYFRGKDLWNMRYYIFVLVFLLSFLQLFSKYISIKKRIVVPNILENSMPKFGGIAAFMAYFYFGCSETVSIAIFVGFYVFSLLIMFAYLLRLEPLPMKTSFTFLYQDNFKKELFSYAFYTLLGSIGSIIALRIDNFMVGEFIGYKANGVYAIAFSIVGLISVPSLGVYTISSPIIADYIAKSNMEELDKFHKKTSLHLFLIGALLLAMILAGMNDLFSIMKKGEELMNAKGVIYFLGFATLFDLATGFNGYIISYSKYYKFNIISMLFLAVITVVSNLLFIKFTDLGITGVSIATFISLTLFNVLKLYFNYKKFGVHPFTKQYISVLVLLFLSLIIGLLVPDFGDNHFVNLCLKPLAVLLVFFFGNQFFKIIAIKEVLPKSLFGNKK</sequence>
<evidence type="ECO:0000256" key="4">
    <source>
        <dbReference type="ARBA" id="ARBA00022989"/>
    </source>
</evidence>
<protein>
    <submittedName>
        <fullName evidence="7">Membrane protein involved in the export of O-antigen and teichoic acid</fullName>
    </submittedName>
</protein>
<feature type="transmembrane region" description="Helical" evidence="6">
    <location>
        <begin position="147"/>
        <end position="167"/>
    </location>
</feature>
<evidence type="ECO:0000256" key="6">
    <source>
        <dbReference type="SAM" id="Phobius"/>
    </source>
</evidence>
<dbReference type="Proteomes" id="UP000182124">
    <property type="component" value="Unassembled WGS sequence"/>
</dbReference>
<feature type="transmembrane region" description="Helical" evidence="6">
    <location>
        <begin position="12"/>
        <end position="30"/>
    </location>
</feature>
<dbReference type="PANTHER" id="PTHR30250:SF11">
    <property type="entry name" value="O-ANTIGEN TRANSPORTER-RELATED"/>
    <property type="match status" value="1"/>
</dbReference>
<keyword evidence="5 6" id="KW-0472">Membrane</keyword>
<feature type="transmembrane region" description="Helical" evidence="6">
    <location>
        <begin position="255"/>
        <end position="279"/>
    </location>
</feature>
<keyword evidence="2" id="KW-1003">Cell membrane</keyword>
<dbReference type="PANTHER" id="PTHR30250">
    <property type="entry name" value="PST FAMILY PREDICTED COLANIC ACID TRANSPORTER"/>
    <property type="match status" value="1"/>
</dbReference>
<dbReference type="GO" id="GO:0005886">
    <property type="term" value="C:plasma membrane"/>
    <property type="evidence" value="ECO:0007669"/>
    <property type="project" value="UniProtKB-SubCell"/>
</dbReference>
<reference evidence="7 8" key="1">
    <citation type="submission" date="2016-10" db="EMBL/GenBank/DDBJ databases">
        <authorList>
            <person name="de Groot N.N."/>
        </authorList>
    </citation>
    <scope>NUCLEOTIDE SEQUENCE [LARGE SCALE GENOMIC DNA]</scope>
    <source>
        <strain evidence="7 8">CGMCC 1.3801</strain>
    </source>
</reference>
<gene>
    <name evidence="7" type="ORF">SAMN02927925_01330</name>
</gene>
<feature type="transmembrane region" description="Helical" evidence="6">
    <location>
        <begin position="391"/>
        <end position="415"/>
    </location>
</feature>
<dbReference type="STRING" id="329186.SAMN02927925_01330"/>
<dbReference type="Pfam" id="PF01943">
    <property type="entry name" value="Polysacc_synt"/>
    <property type="match status" value="1"/>
</dbReference>
<dbReference type="InterPro" id="IPR050833">
    <property type="entry name" value="Poly_Biosynth_Transport"/>
</dbReference>
<proteinExistence type="predicted"/>
<feature type="transmembrane region" description="Helical" evidence="6">
    <location>
        <begin position="365"/>
        <end position="385"/>
    </location>
</feature>
<feature type="transmembrane region" description="Helical" evidence="6">
    <location>
        <begin position="173"/>
        <end position="196"/>
    </location>
</feature>
<evidence type="ECO:0000313" key="8">
    <source>
        <dbReference type="Proteomes" id="UP000182124"/>
    </source>
</evidence>
<comment type="subcellular location">
    <subcellularLocation>
        <location evidence="1">Cell membrane</location>
        <topology evidence="1">Multi-pass membrane protein</topology>
    </subcellularLocation>
</comment>
<dbReference type="AlphaFoldDB" id="A0A1G4VMN4"/>
<organism evidence="7 8">
    <name type="scientific">Flavobacterium saliperosum</name>
    <dbReference type="NCBI Taxonomy" id="329186"/>
    <lineage>
        <taxon>Bacteria</taxon>
        <taxon>Pseudomonadati</taxon>
        <taxon>Bacteroidota</taxon>
        <taxon>Flavobacteriia</taxon>
        <taxon>Flavobacteriales</taxon>
        <taxon>Flavobacteriaceae</taxon>
        <taxon>Flavobacterium</taxon>
    </lineage>
</organism>
<dbReference type="eggNOG" id="COG2244">
    <property type="taxonomic scope" value="Bacteria"/>
</dbReference>
<name>A0A1G4VMN4_9FLAO</name>
<dbReference type="InterPro" id="IPR002797">
    <property type="entry name" value="Polysacc_synth"/>
</dbReference>
<evidence type="ECO:0000313" key="7">
    <source>
        <dbReference type="EMBL" id="SCX09109.1"/>
    </source>
</evidence>
<feature type="transmembrane region" description="Helical" evidence="6">
    <location>
        <begin position="300"/>
        <end position="317"/>
    </location>
</feature>
<evidence type="ECO:0000256" key="1">
    <source>
        <dbReference type="ARBA" id="ARBA00004651"/>
    </source>
</evidence>
<feature type="transmembrane region" description="Helical" evidence="6">
    <location>
        <begin position="42"/>
        <end position="63"/>
    </location>
</feature>